<dbReference type="AlphaFoldDB" id="A0A1I5AJR4"/>
<dbReference type="EMBL" id="FOVE01000013">
    <property type="protein sequence ID" value="SFN62622.1"/>
    <property type="molecule type" value="Genomic_DNA"/>
</dbReference>
<keyword evidence="5" id="KW-1185">Reference proteome</keyword>
<feature type="chain" id="PRO_5017356495" description="DUF4124 domain-containing protein" evidence="2">
    <location>
        <begin position="23"/>
        <end position="198"/>
    </location>
</feature>
<evidence type="ECO:0000259" key="3">
    <source>
        <dbReference type="Pfam" id="PF13511"/>
    </source>
</evidence>
<feature type="domain" description="DUF4124" evidence="3">
    <location>
        <begin position="12"/>
        <end position="54"/>
    </location>
</feature>
<evidence type="ECO:0000313" key="4">
    <source>
        <dbReference type="EMBL" id="SFN62622.1"/>
    </source>
</evidence>
<name>A0A1I5AJR4_9NEIS</name>
<gene>
    <name evidence="4" type="ORF">SAMN05660284_01935</name>
</gene>
<evidence type="ECO:0000313" key="5">
    <source>
        <dbReference type="Proteomes" id="UP000242869"/>
    </source>
</evidence>
<dbReference type="RefSeq" id="WP_091195227.1">
    <property type="nucleotide sequence ID" value="NZ_FOVE01000013.1"/>
</dbReference>
<dbReference type="InterPro" id="IPR025392">
    <property type="entry name" value="DUF4124"/>
</dbReference>
<keyword evidence="2" id="KW-0732">Signal</keyword>
<sequence>MKKTGIFFVTTLLAIASLAAEARLYKWVDENGRVQFSDKPPPAGAKGVSELDQRGVVRKTPAKAASAGDAALRAEEQQKLIEQKRRDNALRQSFSKPEEIDFLRDRQIEAVRARLQTNKLQQQSVGEKSSRLNTQAETLSAAGKPVPDSIKSNLDAARKELATLEAEARKMDEEIAAITARAEADKRRLIELQGPVRR</sequence>
<feature type="coiled-coil region" evidence="1">
    <location>
        <begin position="154"/>
        <end position="181"/>
    </location>
</feature>
<evidence type="ECO:0000256" key="1">
    <source>
        <dbReference type="SAM" id="Coils"/>
    </source>
</evidence>
<dbReference type="STRING" id="83765.SAMN05660284_01935"/>
<accession>A0A1I5AJR4</accession>
<feature type="signal peptide" evidence="2">
    <location>
        <begin position="1"/>
        <end position="22"/>
    </location>
</feature>
<organism evidence="4 5">
    <name type="scientific">Formivibrio citricus</name>
    <dbReference type="NCBI Taxonomy" id="83765"/>
    <lineage>
        <taxon>Bacteria</taxon>
        <taxon>Pseudomonadati</taxon>
        <taxon>Pseudomonadota</taxon>
        <taxon>Betaproteobacteria</taxon>
        <taxon>Neisseriales</taxon>
        <taxon>Chitinibacteraceae</taxon>
        <taxon>Formivibrio</taxon>
    </lineage>
</organism>
<evidence type="ECO:0000256" key="2">
    <source>
        <dbReference type="SAM" id="SignalP"/>
    </source>
</evidence>
<dbReference type="Pfam" id="PF13511">
    <property type="entry name" value="DUF4124"/>
    <property type="match status" value="1"/>
</dbReference>
<dbReference type="Proteomes" id="UP000242869">
    <property type="component" value="Unassembled WGS sequence"/>
</dbReference>
<proteinExistence type="predicted"/>
<keyword evidence="1" id="KW-0175">Coiled coil</keyword>
<protein>
    <recommendedName>
        <fullName evidence="3">DUF4124 domain-containing protein</fullName>
    </recommendedName>
</protein>
<reference evidence="5" key="1">
    <citation type="submission" date="2016-10" db="EMBL/GenBank/DDBJ databases">
        <authorList>
            <person name="Varghese N."/>
            <person name="Submissions S."/>
        </authorList>
    </citation>
    <scope>NUCLEOTIDE SEQUENCE [LARGE SCALE GENOMIC DNA]</scope>
    <source>
        <strain evidence="5">DSM 6150</strain>
    </source>
</reference>
<dbReference type="OrthoDB" id="7064973at2"/>